<name>A0A0C3FRP9_PILCF</name>
<dbReference type="Gene3D" id="1.20.120.670">
    <property type="entry name" value="N-acetyl-b-d-glucoasminidase"/>
    <property type="match status" value="1"/>
</dbReference>
<dbReference type="InterPro" id="IPR024732">
    <property type="entry name" value="NAGLU_C"/>
</dbReference>
<dbReference type="AlphaFoldDB" id="A0A0C3FRP9"/>
<reference evidence="7" key="2">
    <citation type="submission" date="2015-01" db="EMBL/GenBank/DDBJ databases">
        <title>Evolutionary Origins and Diversification of the Mycorrhizal Mutualists.</title>
        <authorList>
            <consortium name="DOE Joint Genome Institute"/>
            <consortium name="Mycorrhizal Genomics Consortium"/>
            <person name="Kohler A."/>
            <person name="Kuo A."/>
            <person name="Nagy L.G."/>
            <person name="Floudas D."/>
            <person name="Copeland A."/>
            <person name="Barry K.W."/>
            <person name="Cichocki N."/>
            <person name="Veneault-Fourrey C."/>
            <person name="LaButti K."/>
            <person name="Lindquist E.A."/>
            <person name="Lipzen A."/>
            <person name="Lundell T."/>
            <person name="Morin E."/>
            <person name="Murat C."/>
            <person name="Riley R."/>
            <person name="Ohm R."/>
            <person name="Sun H."/>
            <person name="Tunlid A."/>
            <person name="Henrissat B."/>
            <person name="Grigoriev I.V."/>
            <person name="Hibbett D.S."/>
            <person name="Martin F."/>
        </authorList>
    </citation>
    <scope>NUCLEOTIDE SEQUENCE [LARGE SCALE GENOMIC DNA]</scope>
    <source>
        <strain evidence="7">F 1598</strain>
    </source>
</reference>
<protein>
    <submittedName>
        <fullName evidence="6">Glycoside hydrolase family 89 protein</fullName>
    </submittedName>
</protein>
<dbReference type="Pfam" id="PF12971">
    <property type="entry name" value="NAGLU_N"/>
    <property type="match status" value="1"/>
</dbReference>
<keyword evidence="1 6" id="KW-0378">Hydrolase</keyword>
<dbReference type="HOGENOM" id="CLU_011988_2_1_1"/>
<proteinExistence type="predicted"/>
<reference evidence="6 7" key="1">
    <citation type="submission" date="2014-04" db="EMBL/GenBank/DDBJ databases">
        <authorList>
            <consortium name="DOE Joint Genome Institute"/>
            <person name="Kuo A."/>
            <person name="Tarkka M."/>
            <person name="Buscot F."/>
            <person name="Kohler A."/>
            <person name="Nagy L.G."/>
            <person name="Floudas D."/>
            <person name="Copeland A."/>
            <person name="Barry K.W."/>
            <person name="Cichocki N."/>
            <person name="Veneault-Fourrey C."/>
            <person name="LaButti K."/>
            <person name="Lindquist E.A."/>
            <person name="Lipzen A."/>
            <person name="Lundell T."/>
            <person name="Morin E."/>
            <person name="Murat C."/>
            <person name="Sun H."/>
            <person name="Tunlid A."/>
            <person name="Henrissat B."/>
            <person name="Grigoriev I.V."/>
            <person name="Hibbett D.S."/>
            <person name="Martin F."/>
            <person name="Nordberg H.P."/>
            <person name="Cantor M.N."/>
            <person name="Hua S.X."/>
        </authorList>
    </citation>
    <scope>NUCLEOTIDE SEQUENCE [LARGE SCALE GENOMIC DNA]</scope>
    <source>
        <strain evidence="6 7">F 1598</strain>
    </source>
</reference>
<dbReference type="GO" id="GO:0016787">
    <property type="term" value="F:hydrolase activity"/>
    <property type="evidence" value="ECO:0007669"/>
    <property type="project" value="UniProtKB-KW"/>
</dbReference>
<dbReference type="Gene3D" id="3.20.20.80">
    <property type="entry name" value="Glycosidases"/>
    <property type="match status" value="1"/>
</dbReference>
<dbReference type="InterPro" id="IPR024240">
    <property type="entry name" value="NAGLU_N"/>
</dbReference>
<evidence type="ECO:0000256" key="1">
    <source>
        <dbReference type="ARBA" id="ARBA00022801"/>
    </source>
</evidence>
<dbReference type="Pfam" id="PF05089">
    <property type="entry name" value="NAGLU"/>
    <property type="match status" value="1"/>
</dbReference>
<feature type="domain" description="Alpha-N-acetylglucosaminidase C-terminal" evidence="5">
    <location>
        <begin position="479"/>
        <end position="757"/>
    </location>
</feature>
<organism evidence="6 7">
    <name type="scientific">Piloderma croceum (strain F 1598)</name>
    <dbReference type="NCBI Taxonomy" id="765440"/>
    <lineage>
        <taxon>Eukaryota</taxon>
        <taxon>Fungi</taxon>
        <taxon>Dikarya</taxon>
        <taxon>Basidiomycota</taxon>
        <taxon>Agaricomycotina</taxon>
        <taxon>Agaricomycetes</taxon>
        <taxon>Agaricomycetidae</taxon>
        <taxon>Atheliales</taxon>
        <taxon>Atheliaceae</taxon>
        <taxon>Piloderma</taxon>
    </lineage>
</organism>
<sequence>MKIGILAVCTLVINLAMTSAKSLVGIQSLVKRRLPRHVSVFSFEFSPGPGDSFVVSDSRTRPGGIDITCTTTSACARGLFEYLKERGGLGIWWTGSQFDKLPSHLPPIGDIPIRGNSIVKYRYYSNTVTFSYTTVFWPFEETKDSGSDNWSYLLDWLALHGINLPLAWNGHEYILSEVYRDAGLSDLDILSYFSGPAFLSWNRLGNIQGSWGGSGKLPARWIIDQLVLQKKIVRRMTSLGMTPALSSFTGFVPRSLHKHYPTADIMTESQWDNFPSAFTNVSFLNPVDNLFKTLQKSYLMKQQDVYGADVSHIYTLDQYSENTPLGNTSAYLRNISSNTISSLQAADPKAIWLMQAWMFSSDSAFWTRDRINWYLGGIPNDTMLILDLYSEAYPQWQRTDSYGGKPWVWCELHGFGGNIGLEGNLVTLTTQPLKALNTPGSSMQGIGLTMEGLDQGNEIVYDLLLNQAWSSSPIDLTAYISSFASRRYPTKSLPSTVFLAWKILASSVYNNSDPNSQATVKSIFVLQPALSGLVNRTGHHPTKIFYNTNQTIVPALKLLLQASVENKALRKVPEFAYDVVNLTRQILANYFIDLYTRLVMIYNSTHSTPEDITAAGQPLLEILSAIDEVLMTNEHFLLSKWIHSARVLAGNDSQYADLLEFNARSQITLWGPQGQNNDRAAKDWGGLVHSYYLVRWQAFVHYLEESKRFTTPYNGTVLNQEMFKIAEHWVKATWGARLGERWGTHGDTWEVVDKILQRWI</sequence>
<evidence type="ECO:0000259" key="3">
    <source>
        <dbReference type="Pfam" id="PF05089"/>
    </source>
</evidence>
<feature type="chain" id="PRO_5002174460" evidence="2">
    <location>
        <begin position="21"/>
        <end position="760"/>
    </location>
</feature>
<dbReference type="Pfam" id="PF12972">
    <property type="entry name" value="NAGLU_C"/>
    <property type="match status" value="1"/>
</dbReference>
<dbReference type="EMBL" id="KN832994">
    <property type="protein sequence ID" value="KIM82424.1"/>
    <property type="molecule type" value="Genomic_DNA"/>
</dbReference>
<keyword evidence="7" id="KW-1185">Reference proteome</keyword>
<feature type="domain" description="Alpha-N-acetylglucosaminidase N-terminal" evidence="4">
    <location>
        <begin position="25"/>
        <end position="106"/>
    </location>
</feature>
<dbReference type="Gene3D" id="3.30.379.10">
    <property type="entry name" value="Chitobiase/beta-hexosaminidase domain 2-like"/>
    <property type="match status" value="1"/>
</dbReference>
<evidence type="ECO:0000313" key="6">
    <source>
        <dbReference type="EMBL" id="KIM82424.1"/>
    </source>
</evidence>
<feature type="signal peptide" evidence="2">
    <location>
        <begin position="1"/>
        <end position="20"/>
    </location>
</feature>
<evidence type="ECO:0000313" key="7">
    <source>
        <dbReference type="Proteomes" id="UP000054166"/>
    </source>
</evidence>
<evidence type="ECO:0000259" key="5">
    <source>
        <dbReference type="Pfam" id="PF12972"/>
    </source>
</evidence>
<gene>
    <name evidence="6" type="ORF">PILCRDRAFT_820262</name>
</gene>
<feature type="domain" description="Alpha-N-acetylglucosaminidase tim-barrel" evidence="3">
    <location>
        <begin position="122"/>
        <end position="470"/>
    </location>
</feature>
<dbReference type="STRING" id="765440.A0A0C3FRP9"/>
<dbReference type="InParanoid" id="A0A0C3FRP9"/>
<dbReference type="InterPro" id="IPR024733">
    <property type="entry name" value="NAGLU_tim-barrel"/>
</dbReference>
<dbReference type="PANTHER" id="PTHR12872">
    <property type="entry name" value="ALPHA-N-ACETYLGLUCOSAMINIDASE"/>
    <property type="match status" value="1"/>
</dbReference>
<dbReference type="InterPro" id="IPR029018">
    <property type="entry name" value="Hex-like_dom2"/>
</dbReference>
<dbReference type="PANTHER" id="PTHR12872:SF1">
    <property type="entry name" value="ALPHA-N-ACETYLGLUCOSAMINIDASE"/>
    <property type="match status" value="1"/>
</dbReference>
<accession>A0A0C3FRP9</accession>
<dbReference type="OrthoDB" id="64736at2759"/>
<dbReference type="Proteomes" id="UP000054166">
    <property type="component" value="Unassembled WGS sequence"/>
</dbReference>
<evidence type="ECO:0000256" key="2">
    <source>
        <dbReference type="SAM" id="SignalP"/>
    </source>
</evidence>
<dbReference type="InterPro" id="IPR007781">
    <property type="entry name" value="NAGLU"/>
</dbReference>
<evidence type="ECO:0000259" key="4">
    <source>
        <dbReference type="Pfam" id="PF12971"/>
    </source>
</evidence>
<keyword evidence="2" id="KW-0732">Signal</keyword>